<evidence type="ECO:0000256" key="7">
    <source>
        <dbReference type="ARBA" id="ARBA00023053"/>
    </source>
</evidence>
<keyword evidence="10 12" id="KW-0739">Sodium transport</keyword>
<keyword evidence="16" id="KW-1185">Reference proteome</keyword>
<dbReference type="GO" id="GO:0015280">
    <property type="term" value="F:ligand-gated sodium channel activity"/>
    <property type="evidence" value="ECO:0007669"/>
    <property type="project" value="TreeGrafter"/>
</dbReference>
<keyword evidence="6 13" id="KW-1133">Transmembrane helix</keyword>
<evidence type="ECO:0000313" key="15">
    <source>
        <dbReference type="EnsemblMetazoa" id="SCAU003535-PA"/>
    </source>
</evidence>
<evidence type="ECO:0000256" key="5">
    <source>
        <dbReference type="ARBA" id="ARBA00022692"/>
    </source>
</evidence>
<keyword evidence="8 12" id="KW-0406">Ion transport</keyword>
<accession>A0A1I8NZN9</accession>
<keyword evidence="3 12" id="KW-0813">Transport</keyword>
<dbReference type="EnsemblMetazoa" id="SCAU003535-RA">
    <property type="protein sequence ID" value="SCAU003535-PA"/>
    <property type="gene ID" value="SCAU003535"/>
</dbReference>
<organism evidence="15 16">
    <name type="scientific">Stomoxys calcitrans</name>
    <name type="common">Stable fly</name>
    <name type="synonym">Conops calcitrans</name>
    <dbReference type="NCBI Taxonomy" id="35570"/>
    <lineage>
        <taxon>Eukaryota</taxon>
        <taxon>Metazoa</taxon>
        <taxon>Ecdysozoa</taxon>
        <taxon>Arthropoda</taxon>
        <taxon>Hexapoda</taxon>
        <taxon>Insecta</taxon>
        <taxon>Pterygota</taxon>
        <taxon>Neoptera</taxon>
        <taxon>Endopterygota</taxon>
        <taxon>Diptera</taxon>
        <taxon>Brachycera</taxon>
        <taxon>Muscomorpha</taxon>
        <taxon>Muscoidea</taxon>
        <taxon>Muscidae</taxon>
        <taxon>Stomoxys</taxon>
    </lineage>
</organism>
<keyword evidence="4 12" id="KW-0894">Sodium channel</keyword>
<evidence type="ECO:0000256" key="11">
    <source>
        <dbReference type="ARBA" id="ARBA00023303"/>
    </source>
</evidence>
<feature type="chain" id="PRO_5009325885" evidence="14">
    <location>
        <begin position="24"/>
        <end position="143"/>
    </location>
</feature>
<dbReference type="PANTHER" id="PTHR11690">
    <property type="entry name" value="AMILORIDE-SENSITIVE SODIUM CHANNEL-RELATED"/>
    <property type="match status" value="1"/>
</dbReference>
<evidence type="ECO:0000256" key="9">
    <source>
        <dbReference type="ARBA" id="ARBA00023136"/>
    </source>
</evidence>
<dbReference type="GO" id="GO:0005886">
    <property type="term" value="C:plasma membrane"/>
    <property type="evidence" value="ECO:0007669"/>
    <property type="project" value="TreeGrafter"/>
</dbReference>
<evidence type="ECO:0000256" key="2">
    <source>
        <dbReference type="ARBA" id="ARBA00007193"/>
    </source>
</evidence>
<evidence type="ECO:0000256" key="3">
    <source>
        <dbReference type="ARBA" id="ARBA00022448"/>
    </source>
</evidence>
<keyword evidence="9 13" id="KW-0472">Membrane</keyword>
<evidence type="ECO:0000256" key="4">
    <source>
        <dbReference type="ARBA" id="ARBA00022461"/>
    </source>
</evidence>
<feature type="signal peptide" evidence="14">
    <location>
        <begin position="1"/>
        <end position="23"/>
    </location>
</feature>
<dbReference type="Gene3D" id="1.10.287.770">
    <property type="entry name" value="YojJ-like"/>
    <property type="match status" value="1"/>
</dbReference>
<evidence type="ECO:0000256" key="10">
    <source>
        <dbReference type="ARBA" id="ARBA00023201"/>
    </source>
</evidence>
<comment type="subcellular location">
    <subcellularLocation>
        <location evidence="1">Membrane</location>
        <topology evidence="1">Multi-pass membrane protein</topology>
    </subcellularLocation>
</comment>
<feature type="transmembrane region" description="Helical" evidence="13">
    <location>
        <begin position="105"/>
        <end position="132"/>
    </location>
</feature>
<evidence type="ECO:0000313" key="16">
    <source>
        <dbReference type="Proteomes" id="UP000095300"/>
    </source>
</evidence>
<gene>
    <name evidence="15" type="primary">106082707</name>
</gene>
<evidence type="ECO:0000256" key="12">
    <source>
        <dbReference type="RuleBase" id="RU000679"/>
    </source>
</evidence>
<reference evidence="15" key="1">
    <citation type="submission" date="2020-05" db="UniProtKB">
        <authorList>
            <consortium name="EnsemblMetazoa"/>
        </authorList>
    </citation>
    <scope>IDENTIFICATION</scope>
    <source>
        <strain evidence="15">USDA</strain>
    </source>
</reference>
<dbReference type="VEuPathDB" id="VectorBase:SCAU003535"/>
<evidence type="ECO:0000256" key="8">
    <source>
        <dbReference type="ARBA" id="ARBA00023065"/>
    </source>
</evidence>
<name>A0A1I8NZN9_STOCA</name>
<comment type="similarity">
    <text evidence="2 12">Belongs to the amiloride-sensitive sodium channel (TC 1.A.6) family.</text>
</comment>
<keyword evidence="5 12" id="KW-0812">Transmembrane</keyword>
<evidence type="ECO:0000256" key="13">
    <source>
        <dbReference type="SAM" id="Phobius"/>
    </source>
</evidence>
<evidence type="ECO:0000256" key="14">
    <source>
        <dbReference type="SAM" id="SignalP"/>
    </source>
</evidence>
<dbReference type="AlphaFoldDB" id="A0A1I8NZN9"/>
<dbReference type="InterPro" id="IPR001873">
    <property type="entry name" value="ENaC"/>
</dbReference>
<sequence length="143" mass="16296">MFIVMGVTFAIYVCFSTMTSFLAEPTVTTLDPQVKAIWDVPFPSIAVCSKNKLSRRAMKEYSENITTVPRLTSDISLVKIYYDTPYGTKYQKNVLYNWFQILSNIGGVIGISMGCSLISGFEIIYFGIVRLVENYLKFRALRR</sequence>
<dbReference type="Proteomes" id="UP000095300">
    <property type="component" value="Unassembled WGS sequence"/>
</dbReference>
<keyword evidence="14" id="KW-0732">Signal</keyword>
<evidence type="ECO:0000256" key="6">
    <source>
        <dbReference type="ARBA" id="ARBA00022989"/>
    </source>
</evidence>
<dbReference type="PANTHER" id="PTHR11690:SF237">
    <property type="entry name" value="PICKPOCKET 16-RELATED"/>
    <property type="match status" value="1"/>
</dbReference>
<evidence type="ECO:0000256" key="1">
    <source>
        <dbReference type="ARBA" id="ARBA00004141"/>
    </source>
</evidence>
<keyword evidence="11 12" id="KW-0407">Ion channel</keyword>
<keyword evidence="7" id="KW-0915">Sodium</keyword>
<protein>
    <submittedName>
        <fullName evidence="15">Uncharacterized protein</fullName>
    </submittedName>
</protein>
<dbReference type="Pfam" id="PF00858">
    <property type="entry name" value="ASC"/>
    <property type="match status" value="2"/>
</dbReference>
<proteinExistence type="inferred from homology"/>